<feature type="active site" description="Proton donor/acceptor" evidence="1">
    <location>
        <position position="121"/>
    </location>
</feature>
<feature type="binding site" evidence="2">
    <location>
        <begin position="44"/>
        <end position="51"/>
    </location>
    <ligand>
        <name>substrate</name>
    </ligand>
</feature>
<feature type="site" description="Transition state stabilizer" evidence="3">
    <location>
        <position position="213"/>
    </location>
</feature>
<dbReference type="PANTHER" id="PTHR48100">
    <property type="entry name" value="BROAD-SPECIFICITY PHOSPHATASE YOR283W-RELATED"/>
    <property type="match status" value="1"/>
</dbReference>
<evidence type="ECO:0000313" key="6">
    <source>
        <dbReference type="EMBL" id="WYJ95270.1"/>
    </source>
</evidence>
<sequence>MKKSWVVFVGLVFLLSGCSTGKTTEKTKASETKAKQETTLYFVRHGKTMFNKTGQVQGWSDTPLTDEGVQGAKELAIGLKETPFVLAYSSDLGRAMSTANHILDEGDRKGVTLETLSGLREWNYGGYEGRDNADMWTPIFEKNGLKFDEEWTQYGELTRKLSDEEIADEIAANDKTGTAENYKQIVKRSKEAMDQILVEAKVKGGGNVLIVAHGSEIPTILEILVPGGYQGEDIKNCSVTTVKVKDDTFTIDKIGDLSYLEKGKE</sequence>
<feature type="active site" description="Tele-phosphohistidine intermediate" evidence="1">
    <location>
        <position position="45"/>
    </location>
</feature>
<keyword evidence="7" id="KW-1185">Reference proteome</keyword>
<protein>
    <recommendedName>
        <fullName evidence="8">Phosphoglycerate mutase</fullName>
    </recommendedName>
</protein>
<dbReference type="RefSeq" id="WP_207114626.1">
    <property type="nucleotide sequence ID" value="NZ_CP147246.1"/>
</dbReference>
<organism evidence="5">
    <name type="scientific">Candidatus Enterococcus dunnyi</name>
    <dbReference type="NCBI Taxonomy" id="1834192"/>
    <lineage>
        <taxon>Bacteria</taxon>
        <taxon>Bacillati</taxon>
        <taxon>Bacillota</taxon>
        <taxon>Bacilli</taxon>
        <taxon>Lactobacillales</taxon>
        <taxon>Enterococcaceae</taxon>
        <taxon>Enterococcus</taxon>
    </lineage>
</organism>
<dbReference type="GO" id="GO:0005737">
    <property type="term" value="C:cytoplasm"/>
    <property type="evidence" value="ECO:0007669"/>
    <property type="project" value="TreeGrafter"/>
</dbReference>
<feature type="binding site" evidence="2">
    <location>
        <position position="94"/>
    </location>
    <ligand>
        <name>substrate</name>
    </ligand>
</feature>
<reference evidence="6" key="3">
    <citation type="submission" date="2024-03" db="EMBL/GenBank/DDBJ databases">
        <title>The Genome Sequence of Enterococcus sp. DIV0238c.</title>
        <authorList>
            <consortium name="The Broad Institute Genomics Platform"/>
            <consortium name="The Broad Institute Microbial Omics Core"/>
            <consortium name="The Broad Institute Genomic Center for Infectious Diseases"/>
            <person name="Earl A."/>
            <person name="Manson A."/>
            <person name="Gilmore M."/>
            <person name="Schwartman J."/>
            <person name="Shea T."/>
            <person name="Abouelleil A."/>
            <person name="Cao P."/>
            <person name="Chapman S."/>
            <person name="Cusick C."/>
            <person name="Young S."/>
            <person name="Neafsey D."/>
            <person name="Nusbaum C."/>
            <person name="Birren B."/>
        </authorList>
    </citation>
    <scope>NUCLEOTIDE SEQUENCE</scope>
    <source>
        <strain evidence="6">9D6_DIV0238</strain>
    </source>
</reference>
<dbReference type="PANTHER" id="PTHR48100:SF9">
    <property type="entry name" value="PHOSPHOGLYCERATE MUTASE 2 PARALOG"/>
    <property type="match status" value="1"/>
</dbReference>
<dbReference type="InterPro" id="IPR013078">
    <property type="entry name" value="His_Pase_superF_clade-1"/>
</dbReference>
<dbReference type="EMBL" id="NIBQ01000001">
    <property type="protein sequence ID" value="OUZ34742.1"/>
    <property type="molecule type" value="Genomic_DNA"/>
</dbReference>
<dbReference type="CDD" id="cd07067">
    <property type="entry name" value="HP_PGM_like"/>
    <property type="match status" value="1"/>
</dbReference>
<evidence type="ECO:0008006" key="8">
    <source>
        <dbReference type="Google" id="ProtNLM"/>
    </source>
</evidence>
<dbReference type="AlphaFoldDB" id="A0A200JBY9"/>
<dbReference type="SUPFAM" id="SSF53254">
    <property type="entry name" value="Phosphoglycerate mutase-like"/>
    <property type="match status" value="1"/>
</dbReference>
<evidence type="ECO:0000256" key="3">
    <source>
        <dbReference type="PIRSR" id="PIRSR613078-3"/>
    </source>
</evidence>
<keyword evidence="4" id="KW-0732">Signal</keyword>
<dbReference type="EMBL" id="CP147246">
    <property type="protein sequence ID" value="WYJ95270.1"/>
    <property type="molecule type" value="Genomic_DNA"/>
</dbReference>
<dbReference type="InterPro" id="IPR050275">
    <property type="entry name" value="PGM_Phosphatase"/>
</dbReference>
<evidence type="ECO:0000256" key="4">
    <source>
        <dbReference type="SAM" id="SignalP"/>
    </source>
</evidence>
<dbReference type="InterPro" id="IPR029033">
    <property type="entry name" value="His_PPase_superfam"/>
</dbReference>
<name>A0A200JBY9_9ENTE</name>
<gene>
    <name evidence="5" type="ORF">A5889_000217</name>
    <name evidence="6" type="ORF">A5889_002818</name>
</gene>
<reference evidence="5" key="1">
    <citation type="submission" date="2017-05" db="EMBL/GenBank/DDBJ databases">
        <title>The Genome Sequence of Enterococcus sp. 9D6_DIV0238.</title>
        <authorList>
            <consortium name="The Broad Institute Genomics Platform"/>
            <consortium name="The Broad Institute Genomic Center for Infectious Diseases"/>
            <person name="Earl A."/>
            <person name="Manson A."/>
            <person name="Schwartman J."/>
            <person name="Gilmore M."/>
            <person name="Abouelleil A."/>
            <person name="Cao P."/>
            <person name="Chapman S."/>
            <person name="Cusick C."/>
            <person name="Shea T."/>
            <person name="Young S."/>
            <person name="Neafsey D."/>
            <person name="Nusbaum C."/>
            <person name="Birren B."/>
        </authorList>
    </citation>
    <scope>NUCLEOTIDE SEQUENCE [LARGE SCALE GENOMIC DNA]</scope>
    <source>
        <strain evidence="5">9D6_DIV0238</strain>
    </source>
</reference>
<feature type="signal peptide" evidence="4">
    <location>
        <begin position="1"/>
        <end position="21"/>
    </location>
</feature>
<dbReference type="Proteomes" id="UP000196151">
    <property type="component" value="Chromosome"/>
</dbReference>
<evidence type="ECO:0000313" key="5">
    <source>
        <dbReference type="EMBL" id="OUZ34742.1"/>
    </source>
</evidence>
<feature type="binding site" evidence="2">
    <location>
        <begin position="121"/>
        <end position="124"/>
    </location>
    <ligand>
        <name>substrate</name>
    </ligand>
</feature>
<evidence type="ECO:0000313" key="7">
    <source>
        <dbReference type="Proteomes" id="UP000196151"/>
    </source>
</evidence>
<feature type="chain" id="PRO_5039683301" description="Phosphoglycerate mutase" evidence="4">
    <location>
        <begin position="22"/>
        <end position="265"/>
    </location>
</feature>
<dbReference type="PROSITE" id="PS51257">
    <property type="entry name" value="PROKAR_LIPOPROTEIN"/>
    <property type="match status" value="1"/>
</dbReference>
<dbReference type="Pfam" id="PF00300">
    <property type="entry name" value="His_Phos_1"/>
    <property type="match status" value="2"/>
</dbReference>
<reference evidence="6" key="2">
    <citation type="submission" date="2017-05" db="EMBL/GenBank/DDBJ databases">
        <authorList>
            <consortium name="The Broad Institute Genomics Platform"/>
            <consortium name="The Broad Institute Genomic Center for Infectious Diseases"/>
            <person name="Earl A."/>
            <person name="Manson A."/>
            <person name="Schwartman J."/>
            <person name="Gilmore M."/>
            <person name="Abouelleil A."/>
            <person name="Cao P."/>
            <person name="Chapman S."/>
            <person name="Cusick C."/>
            <person name="Shea T."/>
            <person name="Young S."/>
            <person name="Neafsey D."/>
            <person name="Nusbaum C."/>
            <person name="Birren B."/>
        </authorList>
    </citation>
    <scope>NUCLEOTIDE SEQUENCE</scope>
    <source>
        <strain evidence="6">9D6_DIV0238</strain>
    </source>
</reference>
<proteinExistence type="predicted"/>
<accession>A0A200JBY9</accession>
<dbReference type="SMART" id="SM00855">
    <property type="entry name" value="PGAM"/>
    <property type="match status" value="1"/>
</dbReference>
<dbReference type="Gene3D" id="3.40.50.1240">
    <property type="entry name" value="Phosphoglycerate mutase-like"/>
    <property type="match status" value="1"/>
</dbReference>
<dbReference type="GO" id="GO:0016791">
    <property type="term" value="F:phosphatase activity"/>
    <property type="evidence" value="ECO:0007669"/>
    <property type="project" value="TreeGrafter"/>
</dbReference>
<evidence type="ECO:0000256" key="2">
    <source>
        <dbReference type="PIRSR" id="PIRSR613078-2"/>
    </source>
</evidence>
<evidence type="ECO:0000256" key="1">
    <source>
        <dbReference type="PIRSR" id="PIRSR613078-1"/>
    </source>
</evidence>